<dbReference type="EMBL" id="MU827318">
    <property type="protein sequence ID" value="KAJ7357732.1"/>
    <property type="molecule type" value="Genomic_DNA"/>
</dbReference>
<evidence type="ECO:0000313" key="2">
    <source>
        <dbReference type="Proteomes" id="UP001163046"/>
    </source>
</evidence>
<dbReference type="Proteomes" id="UP001163046">
    <property type="component" value="Unassembled WGS sequence"/>
</dbReference>
<protein>
    <submittedName>
        <fullName evidence="1">Uncharacterized protein</fullName>
    </submittedName>
</protein>
<organism evidence="1 2">
    <name type="scientific">Desmophyllum pertusum</name>
    <dbReference type="NCBI Taxonomy" id="174260"/>
    <lineage>
        <taxon>Eukaryota</taxon>
        <taxon>Metazoa</taxon>
        <taxon>Cnidaria</taxon>
        <taxon>Anthozoa</taxon>
        <taxon>Hexacorallia</taxon>
        <taxon>Scleractinia</taxon>
        <taxon>Caryophylliina</taxon>
        <taxon>Caryophylliidae</taxon>
        <taxon>Desmophyllum</taxon>
    </lineage>
</organism>
<comment type="caution">
    <text evidence="1">The sequence shown here is derived from an EMBL/GenBank/DDBJ whole genome shotgun (WGS) entry which is preliminary data.</text>
</comment>
<gene>
    <name evidence="1" type="ORF">OS493_023202</name>
</gene>
<reference evidence="1" key="1">
    <citation type="submission" date="2023-01" db="EMBL/GenBank/DDBJ databases">
        <title>Genome assembly of the deep-sea coral Lophelia pertusa.</title>
        <authorList>
            <person name="Herrera S."/>
            <person name="Cordes E."/>
        </authorList>
    </citation>
    <scope>NUCLEOTIDE SEQUENCE</scope>
    <source>
        <strain evidence="1">USNM1676648</strain>
        <tissue evidence="1">Polyp</tissue>
    </source>
</reference>
<proteinExistence type="predicted"/>
<name>A0A9W9YQ32_9CNID</name>
<evidence type="ECO:0000313" key="1">
    <source>
        <dbReference type="EMBL" id="KAJ7357732.1"/>
    </source>
</evidence>
<accession>A0A9W9YQ32</accession>
<keyword evidence="2" id="KW-1185">Reference proteome</keyword>
<sequence>MDKSLLDCHNARTKEWEGLEGCTQASVNPDIIVEDILKLYRQDDAIIRTTLEVTFM</sequence>
<dbReference type="AlphaFoldDB" id="A0A9W9YQ32"/>